<keyword evidence="1" id="KW-1133">Transmembrane helix</keyword>
<comment type="caution">
    <text evidence="2">The sequence shown here is derived from an EMBL/GenBank/DDBJ whole genome shotgun (WGS) entry which is preliminary data.</text>
</comment>
<evidence type="ECO:0008006" key="3">
    <source>
        <dbReference type="Google" id="ProtNLM"/>
    </source>
</evidence>
<sequence>MTANKRTVSFGVGISSLLMVMVVLCMTILTALAYLQVHNYQQQYDQQAAMLSAYYAADAAAINNYAKISEILYDNHIMYSSEDYLTECRNDLILSGYQVDNDLVSYSIVIDANHQLNVVLVMQPYQLAERLAVRIWEMEVTTEGNYNGTEFDT</sequence>
<accession>A0A645B219</accession>
<gene>
    <name evidence="2" type="ORF">SDC9_106329</name>
</gene>
<dbReference type="AlphaFoldDB" id="A0A645B219"/>
<name>A0A645B219_9ZZZZ</name>
<keyword evidence="1" id="KW-0472">Membrane</keyword>
<organism evidence="2">
    <name type="scientific">bioreactor metagenome</name>
    <dbReference type="NCBI Taxonomy" id="1076179"/>
    <lineage>
        <taxon>unclassified sequences</taxon>
        <taxon>metagenomes</taxon>
        <taxon>ecological metagenomes</taxon>
    </lineage>
</organism>
<evidence type="ECO:0000313" key="2">
    <source>
        <dbReference type="EMBL" id="MPM59485.1"/>
    </source>
</evidence>
<protein>
    <recommendedName>
        <fullName evidence="3">Type 4 fimbrial biogenesis protein PilX N-terminal domain-containing protein</fullName>
    </recommendedName>
</protein>
<evidence type="ECO:0000256" key="1">
    <source>
        <dbReference type="SAM" id="Phobius"/>
    </source>
</evidence>
<reference evidence="2" key="1">
    <citation type="submission" date="2019-08" db="EMBL/GenBank/DDBJ databases">
        <authorList>
            <person name="Kucharzyk K."/>
            <person name="Murdoch R.W."/>
            <person name="Higgins S."/>
            <person name="Loffler F."/>
        </authorList>
    </citation>
    <scope>NUCLEOTIDE SEQUENCE</scope>
</reference>
<proteinExistence type="predicted"/>
<keyword evidence="1" id="KW-0812">Transmembrane</keyword>
<feature type="transmembrane region" description="Helical" evidence="1">
    <location>
        <begin position="12"/>
        <end position="35"/>
    </location>
</feature>
<dbReference type="EMBL" id="VSSQ01017317">
    <property type="protein sequence ID" value="MPM59485.1"/>
    <property type="molecule type" value="Genomic_DNA"/>
</dbReference>